<dbReference type="SUPFAM" id="SSF53649">
    <property type="entry name" value="Alkaline phosphatase-like"/>
    <property type="match status" value="1"/>
</dbReference>
<name>A0A6C2TYU8_PONDE</name>
<proteinExistence type="inferred from homology"/>
<evidence type="ECO:0000256" key="1">
    <source>
        <dbReference type="ARBA" id="ARBA00008779"/>
    </source>
</evidence>
<dbReference type="PROSITE" id="PS00149">
    <property type="entry name" value="SULFATASE_2"/>
    <property type="match status" value="1"/>
</dbReference>
<dbReference type="GO" id="GO:0046872">
    <property type="term" value="F:metal ion binding"/>
    <property type="evidence" value="ECO:0007669"/>
    <property type="project" value="UniProtKB-KW"/>
</dbReference>
<evidence type="ECO:0000313" key="6">
    <source>
        <dbReference type="EMBL" id="VGO12775.1"/>
    </source>
</evidence>
<dbReference type="Gene3D" id="3.30.1120.10">
    <property type="match status" value="1"/>
</dbReference>
<keyword evidence="7" id="KW-1185">Reference proteome</keyword>
<protein>
    <submittedName>
        <fullName evidence="6">Arylsulfatase</fullName>
    </submittedName>
</protein>
<dbReference type="Proteomes" id="UP000366872">
    <property type="component" value="Unassembled WGS sequence"/>
</dbReference>
<dbReference type="InterPro" id="IPR024607">
    <property type="entry name" value="Sulfatase_CS"/>
</dbReference>
<feature type="domain" description="Sulfatase N-terminal" evidence="5">
    <location>
        <begin position="16"/>
        <end position="425"/>
    </location>
</feature>
<dbReference type="Gene3D" id="3.40.720.10">
    <property type="entry name" value="Alkaline Phosphatase, subunit A"/>
    <property type="match status" value="1"/>
</dbReference>
<dbReference type="InterPro" id="IPR017850">
    <property type="entry name" value="Alkaline_phosphatase_core_sf"/>
</dbReference>
<accession>A0A6C2TYU8</accession>
<gene>
    <name evidence="6" type="primary">atsA_59</name>
    <name evidence="6" type="ORF">PDESU_01329</name>
</gene>
<evidence type="ECO:0000256" key="3">
    <source>
        <dbReference type="ARBA" id="ARBA00022801"/>
    </source>
</evidence>
<evidence type="ECO:0000313" key="7">
    <source>
        <dbReference type="Proteomes" id="UP000366872"/>
    </source>
</evidence>
<keyword evidence="4" id="KW-0106">Calcium</keyword>
<dbReference type="InterPro" id="IPR000917">
    <property type="entry name" value="Sulfatase_N"/>
</dbReference>
<keyword evidence="3" id="KW-0378">Hydrolase</keyword>
<evidence type="ECO:0000256" key="2">
    <source>
        <dbReference type="ARBA" id="ARBA00022723"/>
    </source>
</evidence>
<comment type="similarity">
    <text evidence="1">Belongs to the sulfatase family.</text>
</comment>
<evidence type="ECO:0000256" key="4">
    <source>
        <dbReference type="ARBA" id="ARBA00022837"/>
    </source>
</evidence>
<dbReference type="InterPro" id="IPR050738">
    <property type="entry name" value="Sulfatase"/>
</dbReference>
<sequence length="549" mass="61814">MLATFMAASVWGAGRPNIVIIMSDDSGYTDLGCYGSEIDTPNLDQLAAKGLRLGNFYTNGRCSPTRASLLSGLDCAKVGFGGGVVGDWVREMPYPAHRARMPYDIPLLPELMKAAGYRTLMSGKWHMGGSTMKFHKSQQKQWKHYHQGWELTEEEMEQDFLGLPLQRGFDEYFGLYGAQDSLFFVPGQYHPMMEGNEPAKLKYDREYTMHCFSKRKDLNYNVNHGKTGKAFYATDGVTDRAIEMIRDAAGQEQPFMLYVAYRAPHKPLQAPDGLVRKYLEKYEDLDAIGTDRVAGLKKEKLYPEAAEYRKAWIPPAREEMRLQLAIHSAMIEKIDENVGRLVDTLDASGELDNTLVLYFSDNGAAAHLQGIMNAPYHGVKALMWEGGTKTHFIASWPGKIKPGTISHEQAWVGDILPTCLELAGADYPDTFRGKKTEALAGRSMLPILQGTSRDPAEALFFNDKGQQAIIFQGRWKLLIEPGWYLQTRDKPGIAYELYDLETDPAETRNLANEKPEMVQNLSKKCEAWIKECGIVDYAKLIELRPNDPY</sequence>
<dbReference type="AlphaFoldDB" id="A0A6C2TYU8"/>
<dbReference type="GO" id="GO:0004065">
    <property type="term" value="F:arylsulfatase activity"/>
    <property type="evidence" value="ECO:0007669"/>
    <property type="project" value="TreeGrafter"/>
</dbReference>
<dbReference type="Pfam" id="PF00884">
    <property type="entry name" value="Sulfatase"/>
    <property type="match status" value="1"/>
</dbReference>
<dbReference type="EMBL" id="CAAHFG010000001">
    <property type="protein sequence ID" value="VGO12775.1"/>
    <property type="molecule type" value="Genomic_DNA"/>
</dbReference>
<reference evidence="6 7" key="1">
    <citation type="submission" date="2019-04" db="EMBL/GenBank/DDBJ databases">
        <authorList>
            <person name="Van Vliet M D."/>
        </authorList>
    </citation>
    <scope>NUCLEOTIDE SEQUENCE [LARGE SCALE GENOMIC DNA]</scope>
    <source>
        <strain evidence="6 7">F1</strain>
    </source>
</reference>
<keyword evidence="2" id="KW-0479">Metal-binding</keyword>
<dbReference type="PANTHER" id="PTHR42693">
    <property type="entry name" value="ARYLSULFATASE FAMILY MEMBER"/>
    <property type="match status" value="1"/>
</dbReference>
<dbReference type="PANTHER" id="PTHR42693:SF53">
    <property type="entry name" value="ENDO-4-O-SULFATASE"/>
    <property type="match status" value="1"/>
</dbReference>
<evidence type="ECO:0000259" key="5">
    <source>
        <dbReference type="Pfam" id="PF00884"/>
    </source>
</evidence>
<organism evidence="6 7">
    <name type="scientific">Pontiella desulfatans</name>
    <dbReference type="NCBI Taxonomy" id="2750659"/>
    <lineage>
        <taxon>Bacteria</taxon>
        <taxon>Pseudomonadati</taxon>
        <taxon>Kiritimatiellota</taxon>
        <taxon>Kiritimatiellia</taxon>
        <taxon>Kiritimatiellales</taxon>
        <taxon>Pontiellaceae</taxon>
        <taxon>Pontiella</taxon>
    </lineage>
</organism>